<dbReference type="SUPFAM" id="SSF159127">
    <property type="entry name" value="HupF/HypC-like"/>
    <property type="match status" value="1"/>
</dbReference>
<evidence type="ECO:0000313" key="2">
    <source>
        <dbReference type="EMBL" id="MDN4487459.1"/>
    </source>
</evidence>
<comment type="caution">
    <text evidence="2">The sequence shown here is derived from an EMBL/GenBank/DDBJ whole genome shotgun (WGS) entry which is preliminary data.</text>
</comment>
<sequence length="75" mass="8552">MQDTELAKVVEVHQDGRAVVEHDGMREEVLELSFVDEDIEVGDWVLVKAGFAIERLTDRDARKLLHEHLVGQAKE</sequence>
<dbReference type="RefSeq" id="WP_301118519.1">
    <property type="nucleotide sequence ID" value="NZ_JAUHPX010000002.1"/>
</dbReference>
<dbReference type="Gene3D" id="2.30.30.140">
    <property type="match status" value="1"/>
</dbReference>
<proteinExistence type="inferred from homology"/>
<keyword evidence="3" id="KW-1185">Reference proteome</keyword>
<organism evidence="2 3">
    <name type="scientific">Demequina lignilytica</name>
    <dbReference type="NCBI Taxonomy" id="3051663"/>
    <lineage>
        <taxon>Bacteria</taxon>
        <taxon>Bacillati</taxon>
        <taxon>Actinomycetota</taxon>
        <taxon>Actinomycetes</taxon>
        <taxon>Micrococcales</taxon>
        <taxon>Demequinaceae</taxon>
        <taxon>Demequina</taxon>
    </lineage>
</organism>
<evidence type="ECO:0000256" key="1">
    <source>
        <dbReference type="ARBA" id="ARBA00006018"/>
    </source>
</evidence>
<dbReference type="EMBL" id="JAUHPX010000002">
    <property type="protein sequence ID" value="MDN4487459.1"/>
    <property type="molecule type" value="Genomic_DNA"/>
</dbReference>
<dbReference type="AlphaFoldDB" id="A0AAW7M062"/>
<reference evidence="2" key="1">
    <citation type="submission" date="2023-06" db="EMBL/GenBank/DDBJ databases">
        <title>Sysu t00039.</title>
        <authorList>
            <person name="Gao L."/>
            <person name="Fang B.-Z."/>
            <person name="Li W.-J."/>
        </authorList>
    </citation>
    <scope>NUCLEOTIDE SEQUENCE</scope>
    <source>
        <strain evidence="2">SYSU T00039</strain>
    </source>
</reference>
<dbReference type="Proteomes" id="UP001172737">
    <property type="component" value="Unassembled WGS sequence"/>
</dbReference>
<evidence type="ECO:0000313" key="3">
    <source>
        <dbReference type="Proteomes" id="UP001172737"/>
    </source>
</evidence>
<dbReference type="Pfam" id="PF01455">
    <property type="entry name" value="HupF_HypC"/>
    <property type="match status" value="1"/>
</dbReference>
<accession>A0AAW7M062</accession>
<protein>
    <submittedName>
        <fullName evidence="2">HypC/HybG/HupF family hydrogenase formation chaperone</fullName>
    </submittedName>
</protein>
<name>A0AAW7M062_9MICO</name>
<comment type="similarity">
    <text evidence="1">Belongs to the HupF/HypC family.</text>
</comment>
<dbReference type="InterPro" id="IPR001109">
    <property type="entry name" value="Hydrogenase_HupF/HypC"/>
</dbReference>
<gene>
    <name evidence="2" type="ORF">QQX10_04660</name>
</gene>